<gene>
    <name evidence="2" type="ORF">sscle_01g009140</name>
</gene>
<sequence length="482" mass="53652">MPLMKKLFPSRELEIERPISRASKISNFANFEYDDDSNLDSNMDAPVMNRSRTKKKPSMPKVPTIPRRSSKRISTMLNSVVSELKCMDEFEATKQVVEEPESEISDPHELYLSSEEDASLSDTDTLLDFEVATVTEYSGPRSSSRASAQDTARVISFTLVSKPRVIEIPRPTSFHSNSIFRNACPVTDYQIRHSVADIASLAPIPAPQPPRRSSRQSSPLRKSARRLSISTLGALSKLNTSHDNASSITLPQQPSKLNSSTNFLQPASATSNASPQHAFLSSDPFPSPTPSPQTENRPIFSEAEQNFQSRRPKSMHHERPKTPTSIMEGLQGLTRSFTKSAKKRPSMPKLNLAYTPVVVPTAHSNTSRSSLAHSNTSKTSLHTVDERTPKETKFGNMRRSSTVPLFMHEEKEKGKRTQESQSAIDENVPVRYEDIMRNAIREAPPKPPITQQNTSSPGLKGWMGMGMGNRRKSIKGAKLFTF</sequence>
<reference evidence="3" key="1">
    <citation type="journal article" date="2017" name="Genome Biol. Evol.">
        <title>The complete genome sequence of the phytopathogenic fungus Sclerotinia sclerotiorum reveals insights into the genome architecture of broad host range pathogens.</title>
        <authorList>
            <person name="Derbyshire M."/>
            <person name="Denton-Giles M."/>
            <person name="Hegedus D."/>
            <person name="Seifbarghy S."/>
            <person name="Rollins J."/>
            <person name="van Kan J."/>
            <person name="Seidl M.F."/>
            <person name="Faino L."/>
            <person name="Mbengue M."/>
            <person name="Navaud O."/>
            <person name="Raffaele S."/>
            <person name="Hammond-Kosack K."/>
            <person name="Heard S."/>
            <person name="Oliver R."/>
        </authorList>
    </citation>
    <scope>NUCLEOTIDE SEQUENCE [LARGE SCALE GENOMIC DNA]</scope>
    <source>
        <strain evidence="3">ATCC 18683 / 1980 / Ss-1</strain>
    </source>
</reference>
<dbReference type="Proteomes" id="UP000177798">
    <property type="component" value="Chromosome 1"/>
</dbReference>
<dbReference type="OMA" id="HEMHFSA"/>
<dbReference type="VEuPathDB" id="FungiDB:sscle_01g009140"/>
<dbReference type="EMBL" id="CP017814">
    <property type="protein sequence ID" value="APA06144.1"/>
    <property type="molecule type" value="Genomic_DNA"/>
</dbReference>
<accession>A0A1D9PTV2</accession>
<protein>
    <submittedName>
        <fullName evidence="2">Uncharacterized protein</fullName>
    </submittedName>
</protein>
<dbReference type="KEGG" id="ssl:SS1G_01399"/>
<feature type="compositionally biased region" description="Polar residues" evidence="1">
    <location>
        <begin position="364"/>
        <end position="382"/>
    </location>
</feature>
<feature type="region of interest" description="Disordered" evidence="1">
    <location>
        <begin position="241"/>
        <end position="331"/>
    </location>
</feature>
<proteinExistence type="predicted"/>
<name>A0A1D9PTV2_SCLS1</name>
<feature type="region of interest" description="Disordered" evidence="1">
    <location>
        <begin position="364"/>
        <end position="386"/>
    </location>
</feature>
<dbReference type="OrthoDB" id="4838114at2759"/>
<evidence type="ECO:0000313" key="3">
    <source>
        <dbReference type="Proteomes" id="UP000177798"/>
    </source>
</evidence>
<evidence type="ECO:0000313" key="2">
    <source>
        <dbReference type="EMBL" id="APA06144.1"/>
    </source>
</evidence>
<organism evidence="2 3">
    <name type="scientific">Sclerotinia sclerotiorum (strain ATCC 18683 / 1980 / Ss-1)</name>
    <name type="common">White mold</name>
    <name type="synonym">Whetzelinia sclerotiorum</name>
    <dbReference type="NCBI Taxonomy" id="665079"/>
    <lineage>
        <taxon>Eukaryota</taxon>
        <taxon>Fungi</taxon>
        <taxon>Dikarya</taxon>
        <taxon>Ascomycota</taxon>
        <taxon>Pezizomycotina</taxon>
        <taxon>Leotiomycetes</taxon>
        <taxon>Helotiales</taxon>
        <taxon>Sclerotiniaceae</taxon>
        <taxon>Sclerotinia</taxon>
    </lineage>
</organism>
<feature type="region of interest" description="Disordered" evidence="1">
    <location>
        <begin position="201"/>
        <end position="225"/>
    </location>
</feature>
<dbReference type="AlphaFoldDB" id="A0A1D9PTV2"/>
<evidence type="ECO:0000256" key="1">
    <source>
        <dbReference type="SAM" id="MobiDB-lite"/>
    </source>
</evidence>
<dbReference type="RefSeq" id="XP_001597205.1">
    <property type="nucleotide sequence ID" value="XM_001597155.1"/>
</dbReference>
<feature type="compositionally biased region" description="Polar residues" evidence="1">
    <location>
        <begin position="241"/>
        <end position="275"/>
    </location>
</feature>
<feature type="region of interest" description="Disordered" evidence="1">
    <location>
        <begin position="443"/>
        <end position="468"/>
    </location>
</feature>
<feature type="region of interest" description="Disordered" evidence="1">
    <location>
        <begin position="35"/>
        <end position="66"/>
    </location>
</feature>